<organism evidence="1 2">
    <name type="scientific">Chitinophaga japonensis</name>
    <name type="common">Flexibacter japonensis</name>
    <dbReference type="NCBI Taxonomy" id="104662"/>
    <lineage>
        <taxon>Bacteria</taxon>
        <taxon>Pseudomonadati</taxon>
        <taxon>Bacteroidota</taxon>
        <taxon>Chitinophagia</taxon>
        <taxon>Chitinophagales</taxon>
        <taxon>Chitinophagaceae</taxon>
        <taxon>Chitinophaga</taxon>
    </lineage>
</organism>
<dbReference type="EMBL" id="VLLG01000002">
    <property type="protein sequence ID" value="TWI91751.1"/>
    <property type="molecule type" value="Genomic_DNA"/>
</dbReference>
<sequence>MKHAVPPAAQGSTVVQVAFKMAGPPDDPASDTLFYPTRKLRWSDFRGTPSMRGPSAAVAYTSFAYEGGSRLYKDTLRITLTLQVFFVRSASWVRAGNRDAYSLAHEQLHFDITCLVAQRFRQKILALPLTRDDYDSMIQYEYLESFREMNRLQEAFDEETRHGANAAVQQQWTDRVARELKAAGTTP</sequence>
<reference evidence="1 2" key="1">
    <citation type="journal article" date="2013" name="Stand. Genomic Sci.">
        <title>Genomic Encyclopedia of Type Strains, Phase I: The one thousand microbial genomes (KMG-I) project.</title>
        <authorList>
            <person name="Kyrpides N.C."/>
            <person name="Woyke T."/>
            <person name="Eisen J.A."/>
            <person name="Garrity G."/>
            <person name="Lilburn T.G."/>
            <person name="Beck B.J."/>
            <person name="Whitman W.B."/>
            <person name="Hugenholtz P."/>
            <person name="Klenk H.P."/>
        </authorList>
    </citation>
    <scope>NUCLEOTIDE SEQUENCE [LARGE SCALE GENOMIC DNA]</scope>
    <source>
        <strain evidence="1 2">DSM 13484</strain>
    </source>
</reference>
<keyword evidence="2" id="KW-1185">Reference proteome</keyword>
<comment type="caution">
    <text evidence="1">The sequence shown here is derived from an EMBL/GenBank/DDBJ whole genome shotgun (WGS) entry which is preliminary data.</text>
</comment>
<dbReference type="Proteomes" id="UP000316778">
    <property type="component" value="Unassembled WGS sequence"/>
</dbReference>
<evidence type="ECO:0000313" key="2">
    <source>
        <dbReference type="Proteomes" id="UP000316778"/>
    </source>
</evidence>
<evidence type="ECO:0000313" key="1">
    <source>
        <dbReference type="EMBL" id="TWI91751.1"/>
    </source>
</evidence>
<dbReference type="InterPro" id="IPR010321">
    <property type="entry name" value="DUF922"/>
</dbReference>
<accession>A0A562TDW6</accession>
<evidence type="ECO:0008006" key="3">
    <source>
        <dbReference type="Google" id="ProtNLM"/>
    </source>
</evidence>
<gene>
    <name evidence="1" type="ORF">LX66_1131</name>
</gene>
<proteinExistence type="predicted"/>
<name>A0A562TDW6_CHIJA</name>
<dbReference type="AlphaFoldDB" id="A0A562TDW6"/>
<dbReference type="Pfam" id="PF06037">
    <property type="entry name" value="DUF922"/>
    <property type="match status" value="1"/>
</dbReference>
<protein>
    <recommendedName>
        <fullName evidence="3">DUF922 domain-containing protein</fullName>
    </recommendedName>
</protein>